<organism evidence="1 2">
    <name type="scientific">Bifidobacterium longum subsp. longum 1-6B</name>
    <dbReference type="NCBI Taxonomy" id="1161744"/>
    <lineage>
        <taxon>Bacteria</taxon>
        <taxon>Bacillati</taxon>
        <taxon>Actinomycetota</taxon>
        <taxon>Actinomycetes</taxon>
        <taxon>Bifidobacteriales</taxon>
        <taxon>Bifidobacteriaceae</taxon>
        <taxon>Bifidobacterium</taxon>
    </lineage>
</organism>
<dbReference type="EMBL" id="AJTF01000060">
    <property type="protein sequence ID" value="EIJ26599.1"/>
    <property type="molecule type" value="Genomic_DNA"/>
</dbReference>
<evidence type="ECO:0000313" key="2">
    <source>
        <dbReference type="Proteomes" id="UP000006410"/>
    </source>
</evidence>
<comment type="caution">
    <text evidence="1">The sequence shown here is derived from an EMBL/GenBank/DDBJ whole genome shotgun (WGS) entry which is preliminary data.</text>
</comment>
<gene>
    <name evidence="1" type="ORF">HMPREF1313_2252</name>
</gene>
<protein>
    <submittedName>
        <fullName evidence="1">Uncharacterized protein</fullName>
    </submittedName>
</protein>
<sequence length="39" mass="4415">MHRLADYLLIAMYCHADYCDAYLSVRVGQVPDVPCGFAH</sequence>
<proteinExistence type="predicted"/>
<dbReference type="AlphaFoldDB" id="A0AA87LLX6"/>
<evidence type="ECO:0000313" key="1">
    <source>
        <dbReference type="EMBL" id="EIJ26599.1"/>
    </source>
</evidence>
<name>A0AA87LLX6_BIFLL</name>
<accession>A0AA87LLX6</accession>
<dbReference type="Proteomes" id="UP000006410">
    <property type="component" value="Unassembled WGS sequence"/>
</dbReference>
<reference evidence="1 2" key="1">
    <citation type="journal article" date="2013" name="Genome Announc.">
        <title>Draft Genome Sequences of Two Pairs of Human Intestinal Bifidobacterium longum subsp. longum Strains, 44B and 1-6B and 35B and 2-2B, Consecutively Isolated from Two Children after a 5-Year Time Period.</title>
        <authorList>
            <person name="Shkoporov A.N."/>
            <person name="Efimov B.A."/>
            <person name="Khokhlova E.V."/>
            <person name="Chaplin A.V."/>
            <person name="Kafarskaya L.I."/>
            <person name="Durkin A.S."/>
            <person name="McCorrison J."/>
            <person name="Torralba M."/>
            <person name="Gillis M."/>
            <person name="Sutton G."/>
            <person name="Weibel D.B."/>
            <person name="Nelson K.E."/>
            <person name="Smeianov V.V."/>
        </authorList>
    </citation>
    <scope>NUCLEOTIDE SEQUENCE [LARGE SCALE GENOMIC DNA]</scope>
    <source>
        <strain evidence="1 2">1-6B</strain>
    </source>
</reference>